<dbReference type="PROSITE" id="PS50086">
    <property type="entry name" value="TBC_RABGAP"/>
    <property type="match status" value="1"/>
</dbReference>
<keyword evidence="9" id="KW-1185">Reference proteome</keyword>
<dbReference type="FunFam" id="1.10.472.80:FF:000004">
    <property type="entry name" value="Small G protein signaling modulator 1"/>
    <property type="match status" value="1"/>
</dbReference>
<reference evidence="8" key="3">
    <citation type="submission" date="2025-09" db="UniProtKB">
        <authorList>
            <consortium name="Ensembl"/>
        </authorList>
    </citation>
    <scope>IDENTIFICATION</scope>
</reference>
<feature type="region of interest" description="Disordered" evidence="5">
    <location>
        <begin position="83"/>
        <end position="103"/>
    </location>
</feature>
<dbReference type="InterPro" id="IPR021935">
    <property type="entry name" value="SGSM1/2_RBD"/>
</dbReference>
<dbReference type="GO" id="GO:0031410">
    <property type="term" value="C:cytoplasmic vesicle"/>
    <property type="evidence" value="ECO:0007669"/>
    <property type="project" value="UniProtKB-ARBA"/>
</dbReference>
<evidence type="ECO:0000313" key="8">
    <source>
        <dbReference type="Ensembl" id="ENSNFUP00015054719.1"/>
    </source>
</evidence>
<feature type="compositionally biased region" description="Polar residues" evidence="5">
    <location>
        <begin position="740"/>
        <end position="753"/>
    </location>
</feature>
<evidence type="ECO:0000259" key="7">
    <source>
        <dbReference type="PROSITE" id="PS50826"/>
    </source>
</evidence>
<dbReference type="Ensembl" id="ENSNFUT00015057029.1">
    <property type="protein sequence ID" value="ENSNFUP00015054719.1"/>
    <property type="gene ID" value="ENSNFUG00015025363.1"/>
</dbReference>
<dbReference type="Pfam" id="PF02759">
    <property type="entry name" value="RUN"/>
    <property type="match status" value="1"/>
</dbReference>
<dbReference type="Gene3D" id="1.20.58.900">
    <property type="match status" value="1"/>
</dbReference>
<proteinExistence type="inferred from homology"/>
<feature type="domain" description="RUN" evidence="7">
    <location>
        <begin position="19"/>
        <end position="173"/>
    </location>
</feature>
<dbReference type="InterPro" id="IPR000195">
    <property type="entry name" value="Rab-GAP-TBC_dom"/>
</dbReference>
<comment type="subcellular location">
    <subcellularLocation>
        <location evidence="1">Cytoplasm</location>
    </subcellularLocation>
</comment>
<dbReference type="GO" id="GO:0005096">
    <property type="term" value="F:GTPase activator activity"/>
    <property type="evidence" value="ECO:0007669"/>
    <property type="project" value="UniProtKB-KW"/>
</dbReference>
<dbReference type="CDD" id="cd15784">
    <property type="entry name" value="PH_RUTBC"/>
    <property type="match status" value="1"/>
</dbReference>
<name>A0A8C6QA83_NOTFU</name>
<dbReference type="SMART" id="SM00593">
    <property type="entry name" value="RUN"/>
    <property type="match status" value="1"/>
</dbReference>
<dbReference type="Gene3D" id="2.30.29.230">
    <property type="match status" value="1"/>
</dbReference>
<protein>
    <submittedName>
        <fullName evidence="8">Small G protein signaling modulator 1</fullName>
    </submittedName>
</protein>
<dbReference type="FunFam" id="2.30.29.230:FF:000001">
    <property type="entry name" value="Small G protein signaling modulator 2"/>
    <property type="match status" value="1"/>
</dbReference>
<feature type="compositionally biased region" description="Polar residues" evidence="5">
    <location>
        <begin position="624"/>
        <end position="634"/>
    </location>
</feature>
<comment type="similarity">
    <text evidence="4">Belongs to the RUTBC family.</text>
</comment>
<organism evidence="8 9">
    <name type="scientific">Nothobranchius furzeri</name>
    <name type="common">Turquoise killifish</name>
    <dbReference type="NCBI Taxonomy" id="105023"/>
    <lineage>
        <taxon>Eukaryota</taxon>
        <taxon>Metazoa</taxon>
        <taxon>Chordata</taxon>
        <taxon>Craniata</taxon>
        <taxon>Vertebrata</taxon>
        <taxon>Euteleostomi</taxon>
        <taxon>Actinopterygii</taxon>
        <taxon>Neopterygii</taxon>
        <taxon>Teleostei</taxon>
        <taxon>Neoteleostei</taxon>
        <taxon>Acanthomorphata</taxon>
        <taxon>Ovalentaria</taxon>
        <taxon>Atherinomorphae</taxon>
        <taxon>Cyprinodontiformes</taxon>
        <taxon>Nothobranchiidae</taxon>
        <taxon>Nothobranchius</taxon>
    </lineage>
</organism>
<evidence type="ECO:0000256" key="1">
    <source>
        <dbReference type="ARBA" id="ARBA00004496"/>
    </source>
</evidence>
<dbReference type="PROSITE" id="PS50826">
    <property type="entry name" value="RUN"/>
    <property type="match status" value="1"/>
</dbReference>
<dbReference type="FunFam" id="1.20.58.900:FF:000002">
    <property type="entry name" value="small G protein signaling modulator 1"/>
    <property type="match status" value="1"/>
</dbReference>
<dbReference type="PANTHER" id="PTHR22957:SF187">
    <property type="entry name" value="SMALL G PROTEIN SIGNALING MODULATOR 1"/>
    <property type="match status" value="1"/>
</dbReference>
<dbReference type="GeneTree" id="ENSGT00940000156871"/>
<dbReference type="InterPro" id="IPR004012">
    <property type="entry name" value="Run_dom"/>
</dbReference>
<evidence type="ECO:0000256" key="2">
    <source>
        <dbReference type="ARBA" id="ARBA00022468"/>
    </source>
</evidence>
<reference evidence="8" key="2">
    <citation type="submission" date="2025-08" db="UniProtKB">
        <authorList>
            <consortium name="Ensembl"/>
        </authorList>
    </citation>
    <scope>IDENTIFICATION</scope>
</reference>
<dbReference type="PANTHER" id="PTHR22957">
    <property type="entry name" value="TBC1 DOMAIN FAMILY MEMBER GTPASE-ACTIVATING PROTEIN"/>
    <property type="match status" value="1"/>
</dbReference>
<gene>
    <name evidence="8" type="primary">SGSM1</name>
</gene>
<evidence type="ECO:0000256" key="4">
    <source>
        <dbReference type="ARBA" id="ARBA00034124"/>
    </source>
</evidence>
<dbReference type="Pfam" id="PF12068">
    <property type="entry name" value="PH_RBD"/>
    <property type="match status" value="1"/>
</dbReference>
<feature type="compositionally biased region" description="Low complexity" evidence="5">
    <location>
        <begin position="641"/>
        <end position="672"/>
    </location>
</feature>
<sequence>VKNRVKQIMEEAVTRKFVHEDSSHIVSFCAAVEACVLHGLKRRAAGFLRSNKIAALFMKVGKSFPPAEELCRKTQELEQVMETKRSQSLQSQDSLRKLPRLPSLNPPGNKNLWIRTALFEKVLDKIVLYLVENSSKYYEKEAILMDPVDGPILASLLVGPCALEYTKMKTADHFWTDPSADELVQRHRIHSGVCRQDSPTKRPALCIQKRHSSSSMDERPSPSPSAREYVESLHQNNRATLLFGKNNVLVQPRDDMEAIPGYLSLHQTSDIMTLKWTPNQLMNGSVGDLDYERSVYWDYAMTIPLEEIVYLHCHQQVDSGGTVVLVSQDGIQRPPIRFPRGGHLLQFLSCLENGLLPHGQLDPPLWSQRGKGKVFPKLKKRVPVGSGSSDSVSDKEEDEATDYVFRIIFPNSQSEFGGFPSLGLQTPVTPPDLDQGAVMWHPSLRKSLCSSCSQGTCSDGTTHKGCNHERAPLKLLCDNMKYQIISRAFYGWLAYCRHLSTVRTHLSALVNHTIVAPDVPCDATQGLSEDVWQTFLQDSTVSYAEQELLRLVYFGGVDPLLRKEVWPFLLGHYQFGTSEAERKEVDDEVQAYYQQTMDEWLGCEEIVRQREKEQHAAALAKCSSGASMDSSSQRMTHHDSTVSNESHSSQSSDRQSLPRLQSDSSSSTQVFESVEEVEQIEMESKSEEAKQVPKMPNGALQNETNSPDSGHPSSRNFSITSGLSDGSFSTEDSSAHDASQRCTAASHASQSSAKPAEGEGDAPTTESRNLALSADTRGARCETQAMTDSDESPSEEKFSPEGTESILSEPEMESLYPPFDDSMKSDMSSQDSAGSPYTQDLLDLYTLNLHRIEKDVQRCDRNYWYFTTANLGKLRNVMCSYIWRHLDIGYVQGMCDLLAPLLVILDDEAKAFSCFSKLMKRMNQNFPHGGAMDTHFANMRSLIQILDSELFELMHQNGDYTHFYFCYRWFLLDFKRELVYDDVFAVWETIWAAKHVSSGHFVLFIALALVELYRDIILENNMDFTDIIKFFNEMAEHHNIKQTLTLARDLVCKVQMLIENK</sequence>
<dbReference type="SUPFAM" id="SSF140741">
    <property type="entry name" value="RUN domain-like"/>
    <property type="match status" value="1"/>
</dbReference>
<dbReference type="InterPro" id="IPR035969">
    <property type="entry name" value="Rab-GAP_TBC_sf"/>
</dbReference>
<feature type="compositionally biased region" description="Basic and acidic residues" evidence="5">
    <location>
        <begin position="682"/>
        <end position="691"/>
    </location>
</feature>
<dbReference type="Proteomes" id="UP000694548">
    <property type="component" value="Chromosome sgr18"/>
</dbReference>
<dbReference type="InterPro" id="IPR037213">
    <property type="entry name" value="Run_dom_sf"/>
</dbReference>
<feature type="domain" description="Rab-GAP TBC" evidence="6">
    <location>
        <begin position="556"/>
        <end position="994"/>
    </location>
</feature>
<dbReference type="Gene3D" id="1.10.8.270">
    <property type="entry name" value="putative rabgap domain of human tbc1 domain family member 14 like domains"/>
    <property type="match status" value="1"/>
</dbReference>
<dbReference type="FunFam" id="1.10.8.270:FF:000006">
    <property type="entry name" value="Small G protein signaling modulator 2"/>
    <property type="match status" value="1"/>
</dbReference>
<dbReference type="InterPro" id="IPR037745">
    <property type="entry name" value="SGSM1/2"/>
</dbReference>
<dbReference type="SMART" id="SM00164">
    <property type="entry name" value="TBC"/>
    <property type="match status" value="1"/>
</dbReference>
<dbReference type="SUPFAM" id="SSF47923">
    <property type="entry name" value="Ypt/Rab-GAP domain of gyp1p"/>
    <property type="match status" value="2"/>
</dbReference>
<keyword evidence="3" id="KW-0963">Cytoplasm</keyword>
<keyword evidence="2" id="KW-0343">GTPase activation</keyword>
<dbReference type="AlphaFoldDB" id="A0A8C6QA83"/>
<feature type="region of interest" description="Disordered" evidence="5">
    <location>
        <begin position="619"/>
        <end position="835"/>
    </location>
</feature>
<evidence type="ECO:0000259" key="6">
    <source>
        <dbReference type="PROSITE" id="PS50086"/>
    </source>
</evidence>
<accession>A0A8C6QA83</accession>
<reference evidence="8" key="1">
    <citation type="submission" date="2014-08" db="EMBL/GenBank/DDBJ databases">
        <authorList>
            <person name="Senf B."/>
            <person name="Petzold A."/>
            <person name="Downie B.R."/>
            <person name="Koch P."/>
            <person name="Platzer M."/>
        </authorList>
    </citation>
    <scope>NUCLEOTIDE SEQUENCE [LARGE SCALE GENOMIC DNA]</scope>
    <source>
        <strain evidence="8">GRZ</strain>
    </source>
</reference>
<dbReference type="Pfam" id="PF00566">
    <property type="entry name" value="RabGAP-TBC"/>
    <property type="match status" value="1"/>
</dbReference>
<evidence type="ECO:0000256" key="3">
    <source>
        <dbReference type="ARBA" id="ARBA00022490"/>
    </source>
</evidence>
<evidence type="ECO:0000313" key="9">
    <source>
        <dbReference type="Proteomes" id="UP000694548"/>
    </source>
</evidence>
<evidence type="ECO:0000256" key="5">
    <source>
        <dbReference type="SAM" id="MobiDB-lite"/>
    </source>
</evidence>
<feature type="compositionally biased region" description="Polar residues" evidence="5">
    <location>
        <begin position="699"/>
        <end position="732"/>
    </location>
</feature>
<dbReference type="Gene3D" id="1.10.472.80">
    <property type="entry name" value="Ypt/Rab-GAP domain of gyp1p, domain 3"/>
    <property type="match status" value="1"/>
</dbReference>